<accession>A0ABV8ISS6</accession>
<dbReference type="Proteomes" id="UP001595867">
    <property type="component" value="Unassembled WGS sequence"/>
</dbReference>
<evidence type="ECO:0000313" key="2">
    <source>
        <dbReference type="Proteomes" id="UP001595867"/>
    </source>
</evidence>
<proteinExistence type="predicted"/>
<name>A0ABV8ISS6_9ACTN</name>
<organism evidence="1 2">
    <name type="scientific">Actinoplanes subglobosus</name>
    <dbReference type="NCBI Taxonomy" id="1547892"/>
    <lineage>
        <taxon>Bacteria</taxon>
        <taxon>Bacillati</taxon>
        <taxon>Actinomycetota</taxon>
        <taxon>Actinomycetes</taxon>
        <taxon>Micromonosporales</taxon>
        <taxon>Micromonosporaceae</taxon>
        <taxon>Actinoplanes</taxon>
    </lineage>
</organism>
<dbReference type="RefSeq" id="WP_378067970.1">
    <property type="nucleotide sequence ID" value="NZ_JBHSBL010000017.1"/>
</dbReference>
<reference evidence="2" key="1">
    <citation type="journal article" date="2019" name="Int. J. Syst. Evol. Microbiol.">
        <title>The Global Catalogue of Microorganisms (GCM) 10K type strain sequencing project: providing services to taxonomists for standard genome sequencing and annotation.</title>
        <authorList>
            <consortium name="The Broad Institute Genomics Platform"/>
            <consortium name="The Broad Institute Genome Sequencing Center for Infectious Disease"/>
            <person name="Wu L."/>
            <person name="Ma J."/>
        </authorList>
    </citation>
    <scope>NUCLEOTIDE SEQUENCE [LARGE SCALE GENOMIC DNA]</scope>
    <source>
        <strain evidence="2">TBRC 5832</strain>
    </source>
</reference>
<comment type="caution">
    <text evidence="1">The sequence shown here is derived from an EMBL/GenBank/DDBJ whole genome shotgun (WGS) entry which is preliminary data.</text>
</comment>
<gene>
    <name evidence="1" type="ORF">ACFO0C_18890</name>
</gene>
<protein>
    <submittedName>
        <fullName evidence="1">Uncharacterized protein</fullName>
    </submittedName>
</protein>
<sequence>MIDPDTLGERGVPDSLPEWDYQTDLKLRRRLSIDAAACRSAVGLDTDTPLAVSVRWSVIPSLLRGAAAWVPLMDNVQEYVIDVEIAGERLGGVVRVETILVLAGEGPERPAVARLVGSDLWNDTIEIRLQGDAPLFPMALVPFSASGLPHKAAWFLEIGDDLHATAMGAIQLLINQEHAPIVAALGRVSTPTDLDRVILSAMRSDITRTMLERALENDAFNMSEKFGKETLGAVLQGLMRTYMACHVDDDLLDIRRIRANDAPLFAATVQAATDFLAIDR</sequence>
<keyword evidence="2" id="KW-1185">Reference proteome</keyword>
<dbReference type="EMBL" id="JBHSBL010000017">
    <property type="protein sequence ID" value="MFC4067009.1"/>
    <property type="molecule type" value="Genomic_DNA"/>
</dbReference>
<evidence type="ECO:0000313" key="1">
    <source>
        <dbReference type="EMBL" id="MFC4067009.1"/>
    </source>
</evidence>